<dbReference type="STRING" id="89093.SAMN04488558_101125"/>
<feature type="transmembrane region" description="Helical" evidence="1">
    <location>
        <begin position="6"/>
        <end position="25"/>
    </location>
</feature>
<dbReference type="Proteomes" id="UP000198833">
    <property type="component" value="Unassembled WGS sequence"/>
</dbReference>
<dbReference type="AlphaFoldDB" id="A0A1H8Z2E9"/>
<keyword evidence="1" id="KW-0812">Transmembrane</keyword>
<keyword evidence="1" id="KW-0472">Membrane</keyword>
<gene>
    <name evidence="2" type="ORF">SAMN04488558_101125</name>
</gene>
<organism evidence="2 3">
    <name type="scientific">Ignavigranum ruoffiae</name>
    <dbReference type="NCBI Taxonomy" id="89093"/>
    <lineage>
        <taxon>Bacteria</taxon>
        <taxon>Bacillati</taxon>
        <taxon>Bacillota</taxon>
        <taxon>Bacilli</taxon>
        <taxon>Lactobacillales</taxon>
        <taxon>Aerococcaceae</taxon>
        <taxon>Ignavigranum</taxon>
    </lineage>
</organism>
<proteinExistence type="predicted"/>
<dbReference type="EMBL" id="FOEN01000001">
    <property type="protein sequence ID" value="SEP58614.1"/>
    <property type="molecule type" value="Genomic_DNA"/>
</dbReference>
<reference evidence="2 3" key="1">
    <citation type="submission" date="2016-10" db="EMBL/GenBank/DDBJ databases">
        <authorList>
            <person name="de Groot N.N."/>
        </authorList>
    </citation>
    <scope>NUCLEOTIDE SEQUENCE [LARGE SCALE GENOMIC DNA]</scope>
    <source>
        <strain evidence="2 3">DSM 15695</strain>
    </source>
</reference>
<protein>
    <submittedName>
        <fullName evidence="2">Uncharacterized protein</fullName>
    </submittedName>
</protein>
<accession>A0A1H8Z2E9</accession>
<evidence type="ECO:0000313" key="3">
    <source>
        <dbReference type="Proteomes" id="UP000198833"/>
    </source>
</evidence>
<evidence type="ECO:0000256" key="1">
    <source>
        <dbReference type="SAM" id="Phobius"/>
    </source>
</evidence>
<keyword evidence="3" id="KW-1185">Reference proteome</keyword>
<dbReference type="RefSeq" id="WP_092569721.1">
    <property type="nucleotide sequence ID" value="NZ_FOEN01000001.1"/>
</dbReference>
<name>A0A1H8Z2E9_9LACT</name>
<evidence type="ECO:0000313" key="2">
    <source>
        <dbReference type="EMBL" id="SEP58614.1"/>
    </source>
</evidence>
<keyword evidence="1" id="KW-1133">Transmembrane helix</keyword>
<sequence>MFAIIGLIVDVLVFVGVFRLLSNLLKRAKDKEKESETTALNSLQNYIPEIKKSANHTQRIEQVDPNLSHRLQQDLRQRQAAAQQVRQKKIKVKEEPLQPLVEPEVENKDSMMLVVENQADQTKTQAPKVGSDLISSAQDLRRAVILKEILDKPLAIREEW</sequence>